<organism evidence="3 4">
    <name type="scientific">Stylosanthes scabra</name>
    <dbReference type="NCBI Taxonomy" id="79078"/>
    <lineage>
        <taxon>Eukaryota</taxon>
        <taxon>Viridiplantae</taxon>
        <taxon>Streptophyta</taxon>
        <taxon>Embryophyta</taxon>
        <taxon>Tracheophyta</taxon>
        <taxon>Spermatophyta</taxon>
        <taxon>Magnoliopsida</taxon>
        <taxon>eudicotyledons</taxon>
        <taxon>Gunneridae</taxon>
        <taxon>Pentapetalae</taxon>
        <taxon>rosids</taxon>
        <taxon>fabids</taxon>
        <taxon>Fabales</taxon>
        <taxon>Fabaceae</taxon>
        <taxon>Papilionoideae</taxon>
        <taxon>50 kb inversion clade</taxon>
        <taxon>dalbergioids sensu lato</taxon>
        <taxon>Dalbergieae</taxon>
        <taxon>Pterocarpus clade</taxon>
        <taxon>Stylosanthes</taxon>
    </lineage>
</organism>
<reference evidence="3 4" key="1">
    <citation type="journal article" date="2023" name="Plants (Basel)">
        <title>Bridging the Gap: Combining Genomics and Transcriptomics Approaches to Understand Stylosanthes scabra, an Orphan Legume from the Brazilian Caatinga.</title>
        <authorList>
            <person name="Ferreira-Neto J.R.C."/>
            <person name="da Silva M.D."/>
            <person name="Binneck E."/>
            <person name="de Melo N.F."/>
            <person name="da Silva R.H."/>
            <person name="de Melo A.L.T.M."/>
            <person name="Pandolfi V."/>
            <person name="Bustamante F.O."/>
            <person name="Brasileiro-Vidal A.C."/>
            <person name="Benko-Iseppon A.M."/>
        </authorList>
    </citation>
    <scope>NUCLEOTIDE SEQUENCE [LARGE SCALE GENOMIC DNA]</scope>
    <source>
        <tissue evidence="3">Leaves</tissue>
    </source>
</reference>
<proteinExistence type="predicted"/>
<accession>A0ABU6XNV4</accession>
<evidence type="ECO:0000313" key="3">
    <source>
        <dbReference type="EMBL" id="MED6198488.1"/>
    </source>
</evidence>
<gene>
    <name evidence="3" type="ORF">PIB30_066762</name>
</gene>
<feature type="compositionally biased region" description="Low complexity" evidence="1">
    <location>
        <begin position="1"/>
        <end position="13"/>
    </location>
</feature>
<keyword evidence="2" id="KW-0472">Membrane</keyword>
<comment type="caution">
    <text evidence="3">The sequence shown here is derived from an EMBL/GenBank/DDBJ whole genome shotgun (WGS) entry which is preliminary data.</text>
</comment>
<sequence length="88" mass="9636">MAEKSLLSPPSLLKHASRNSRGKRMMGRAIHLYINPFSVITLGHAVGFVIEGTPSSPKASDLGPPFDVLWTIVEDPTLTLSTYLKLFN</sequence>
<keyword evidence="2" id="KW-0812">Transmembrane</keyword>
<dbReference type="Proteomes" id="UP001341840">
    <property type="component" value="Unassembled WGS sequence"/>
</dbReference>
<keyword evidence="4" id="KW-1185">Reference proteome</keyword>
<keyword evidence="2" id="KW-1133">Transmembrane helix</keyword>
<feature type="transmembrane region" description="Helical" evidence="2">
    <location>
        <begin position="30"/>
        <end position="50"/>
    </location>
</feature>
<evidence type="ECO:0000256" key="2">
    <source>
        <dbReference type="SAM" id="Phobius"/>
    </source>
</evidence>
<name>A0ABU6XNV4_9FABA</name>
<evidence type="ECO:0000313" key="4">
    <source>
        <dbReference type="Proteomes" id="UP001341840"/>
    </source>
</evidence>
<evidence type="ECO:0000256" key="1">
    <source>
        <dbReference type="SAM" id="MobiDB-lite"/>
    </source>
</evidence>
<feature type="region of interest" description="Disordered" evidence="1">
    <location>
        <begin position="1"/>
        <end position="22"/>
    </location>
</feature>
<dbReference type="EMBL" id="JASCZI010212134">
    <property type="protein sequence ID" value="MED6198488.1"/>
    <property type="molecule type" value="Genomic_DNA"/>
</dbReference>
<protein>
    <submittedName>
        <fullName evidence="3">Uncharacterized protein</fullName>
    </submittedName>
</protein>